<feature type="binding site" evidence="8">
    <location>
        <position position="8"/>
    </location>
    <ligand>
        <name>Mg(2+)</name>
        <dbReference type="ChEBI" id="CHEBI:18420"/>
    </ligand>
</feature>
<keyword evidence="4 8" id="KW-0276">Fatty acid metabolism</keyword>
<dbReference type="GO" id="GO:0000287">
    <property type="term" value="F:magnesium ion binding"/>
    <property type="evidence" value="ECO:0007669"/>
    <property type="project" value="UniProtKB-UniRule"/>
</dbReference>
<evidence type="ECO:0000256" key="2">
    <source>
        <dbReference type="ARBA" id="ARBA00022679"/>
    </source>
</evidence>
<dbReference type="EMBL" id="DXGD01000066">
    <property type="protein sequence ID" value="HIW98849.1"/>
    <property type="molecule type" value="Genomic_DNA"/>
</dbReference>
<dbReference type="Pfam" id="PF01648">
    <property type="entry name" value="ACPS"/>
    <property type="match status" value="1"/>
</dbReference>
<evidence type="ECO:0000256" key="5">
    <source>
        <dbReference type="ARBA" id="ARBA00022842"/>
    </source>
</evidence>
<name>A0A9D1RZX7_9MICC</name>
<accession>A0A9D1RZX7</accession>
<evidence type="ECO:0000256" key="6">
    <source>
        <dbReference type="ARBA" id="ARBA00023098"/>
    </source>
</evidence>
<proteinExistence type="inferred from homology"/>
<evidence type="ECO:0000256" key="1">
    <source>
        <dbReference type="ARBA" id="ARBA00022516"/>
    </source>
</evidence>
<dbReference type="AlphaFoldDB" id="A0A9D1RZX7"/>
<dbReference type="InterPro" id="IPR002582">
    <property type="entry name" value="ACPS"/>
</dbReference>
<keyword evidence="1 8" id="KW-0444">Lipid biosynthesis</keyword>
<comment type="catalytic activity">
    <reaction evidence="8">
        <text>apo-[ACP] + CoA = holo-[ACP] + adenosine 3',5'-bisphosphate + H(+)</text>
        <dbReference type="Rhea" id="RHEA:12068"/>
        <dbReference type="Rhea" id="RHEA-COMP:9685"/>
        <dbReference type="Rhea" id="RHEA-COMP:9690"/>
        <dbReference type="ChEBI" id="CHEBI:15378"/>
        <dbReference type="ChEBI" id="CHEBI:29999"/>
        <dbReference type="ChEBI" id="CHEBI:57287"/>
        <dbReference type="ChEBI" id="CHEBI:58343"/>
        <dbReference type="ChEBI" id="CHEBI:64479"/>
        <dbReference type="EC" id="2.7.8.7"/>
    </reaction>
</comment>
<dbReference type="EC" id="2.7.8.7" evidence="8"/>
<keyword evidence="7 8" id="KW-0275">Fatty acid biosynthesis</keyword>
<reference evidence="10" key="2">
    <citation type="submission" date="2021-04" db="EMBL/GenBank/DDBJ databases">
        <authorList>
            <person name="Gilroy R."/>
        </authorList>
    </citation>
    <scope>NUCLEOTIDE SEQUENCE</scope>
    <source>
        <strain evidence="10">ChiHejej3B27-3195</strain>
    </source>
</reference>
<dbReference type="SUPFAM" id="SSF56214">
    <property type="entry name" value="4'-phosphopantetheinyl transferase"/>
    <property type="match status" value="1"/>
</dbReference>
<keyword evidence="8" id="KW-0963">Cytoplasm</keyword>
<dbReference type="GO" id="GO:0008897">
    <property type="term" value="F:holo-[acyl-carrier-protein] synthase activity"/>
    <property type="evidence" value="ECO:0007669"/>
    <property type="project" value="UniProtKB-UniRule"/>
</dbReference>
<feature type="domain" description="4'-phosphopantetheinyl transferase" evidence="9">
    <location>
        <begin position="4"/>
        <end position="96"/>
    </location>
</feature>
<keyword evidence="5 8" id="KW-0460">Magnesium</keyword>
<dbReference type="NCBIfam" id="TIGR00516">
    <property type="entry name" value="acpS"/>
    <property type="match status" value="1"/>
</dbReference>
<evidence type="ECO:0000256" key="3">
    <source>
        <dbReference type="ARBA" id="ARBA00022723"/>
    </source>
</evidence>
<protein>
    <recommendedName>
        <fullName evidence="8">Holo-[acyl-carrier-protein] synthase</fullName>
        <shortName evidence="8">Holo-ACP synthase</shortName>
        <ecNumber evidence="8">2.7.8.7</ecNumber>
    </recommendedName>
    <alternativeName>
        <fullName evidence="8">4'-phosphopantetheinyl transferase AcpS</fullName>
    </alternativeName>
</protein>
<gene>
    <name evidence="8" type="primary">acpS</name>
    <name evidence="10" type="ORF">H9871_01765</name>
</gene>
<feature type="binding site" evidence="8">
    <location>
        <position position="50"/>
    </location>
    <ligand>
        <name>Mg(2+)</name>
        <dbReference type="ChEBI" id="CHEBI:18420"/>
    </ligand>
</feature>
<evidence type="ECO:0000313" key="11">
    <source>
        <dbReference type="Proteomes" id="UP000824151"/>
    </source>
</evidence>
<dbReference type="NCBIfam" id="NF000832">
    <property type="entry name" value="PRK00070.3-2"/>
    <property type="match status" value="1"/>
</dbReference>
<dbReference type="NCBIfam" id="TIGR00556">
    <property type="entry name" value="pantethn_trn"/>
    <property type="match status" value="1"/>
</dbReference>
<dbReference type="HAMAP" id="MF_00101">
    <property type="entry name" value="AcpS"/>
    <property type="match status" value="1"/>
</dbReference>
<comment type="caution">
    <text evidence="10">The sequence shown here is derived from an EMBL/GenBank/DDBJ whole genome shotgun (WGS) entry which is preliminary data.</text>
</comment>
<keyword evidence="2 8" id="KW-0808">Transferase</keyword>
<comment type="subcellular location">
    <subcellularLocation>
        <location evidence="8">Cytoplasm</location>
    </subcellularLocation>
</comment>
<evidence type="ECO:0000256" key="4">
    <source>
        <dbReference type="ARBA" id="ARBA00022832"/>
    </source>
</evidence>
<dbReference type="InterPro" id="IPR004568">
    <property type="entry name" value="Ppantetheine-prot_Trfase_dom"/>
</dbReference>
<comment type="function">
    <text evidence="8">Transfers the 4'-phosphopantetheine moiety from coenzyme A to a Ser of acyl-carrier-protein.</text>
</comment>
<evidence type="ECO:0000256" key="7">
    <source>
        <dbReference type="ARBA" id="ARBA00023160"/>
    </source>
</evidence>
<dbReference type="Proteomes" id="UP000824151">
    <property type="component" value="Unassembled WGS sequence"/>
</dbReference>
<comment type="cofactor">
    <cofactor evidence="8">
        <name>Mg(2+)</name>
        <dbReference type="ChEBI" id="CHEBI:18420"/>
    </cofactor>
</comment>
<reference evidence="10" key="1">
    <citation type="journal article" date="2021" name="PeerJ">
        <title>Extensive microbial diversity within the chicken gut microbiome revealed by metagenomics and culture.</title>
        <authorList>
            <person name="Gilroy R."/>
            <person name="Ravi A."/>
            <person name="Getino M."/>
            <person name="Pursley I."/>
            <person name="Horton D.L."/>
            <person name="Alikhan N.F."/>
            <person name="Baker D."/>
            <person name="Gharbi K."/>
            <person name="Hall N."/>
            <person name="Watson M."/>
            <person name="Adriaenssens E.M."/>
            <person name="Foster-Nyarko E."/>
            <person name="Jarju S."/>
            <person name="Secka A."/>
            <person name="Antonio M."/>
            <person name="Oren A."/>
            <person name="Chaudhuri R.R."/>
            <person name="La Ragione R."/>
            <person name="Hildebrand F."/>
            <person name="Pallen M.J."/>
        </authorList>
    </citation>
    <scope>NUCLEOTIDE SEQUENCE</scope>
    <source>
        <strain evidence="10">ChiHejej3B27-3195</strain>
    </source>
</reference>
<comment type="similarity">
    <text evidence="8">Belongs to the P-Pant transferase superfamily. AcpS family.</text>
</comment>
<dbReference type="InterPro" id="IPR037143">
    <property type="entry name" value="4-PPantetheinyl_Trfase_dom_sf"/>
</dbReference>
<evidence type="ECO:0000259" key="9">
    <source>
        <dbReference type="Pfam" id="PF01648"/>
    </source>
</evidence>
<sequence length="117" mass="12591">MIVGIGVDVVEVSRFRAQLDRSPALLARLFVPAERGLTTRSLAARFAAKEAVAKALGAPAGMTWQDCEVLRAEDGCPSLELRGTVAEVAQRRGAHRWHLSISHDGDLATAMVVAERD</sequence>
<evidence type="ECO:0000313" key="10">
    <source>
        <dbReference type="EMBL" id="HIW98849.1"/>
    </source>
</evidence>
<organism evidence="10 11">
    <name type="scientific">Candidatus Nesterenkonia stercoripullorum</name>
    <dbReference type="NCBI Taxonomy" id="2838701"/>
    <lineage>
        <taxon>Bacteria</taxon>
        <taxon>Bacillati</taxon>
        <taxon>Actinomycetota</taxon>
        <taxon>Actinomycetes</taxon>
        <taxon>Micrococcales</taxon>
        <taxon>Micrococcaceae</taxon>
        <taxon>Nesterenkonia</taxon>
    </lineage>
</organism>
<dbReference type="GO" id="GO:0006633">
    <property type="term" value="P:fatty acid biosynthetic process"/>
    <property type="evidence" value="ECO:0007669"/>
    <property type="project" value="UniProtKB-UniRule"/>
</dbReference>
<dbReference type="Gene3D" id="3.90.470.20">
    <property type="entry name" value="4'-phosphopantetheinyl transferase domain"/>
    <property type="match status" value="1"/>
</dbReference>
<keyword evidence="3 8" id="KW-0479">Metal-binding</keyword>
<keyword evidence="6 8" id="KW-0443">Lipid metabolism</keyword>
<dbReference type="InterPro" id="IPR008278">
    <property type="entry name" value="4-PPantetheinyl_Trfase_dom"/>
</dbReference>
<dbReference type="GO" id="GO:0005737">
    <property type="term" value="C:cytoplasm"/>
    <property type="evidence" value="ECO:0007669"/>
    <property type="project" value="UniProtKB-SubCell"/>
</dbReference>
<evidence type="ECO:0000256" key="8">
    <source>
        <dbReference type="HAMAP-Rule" id="MF_00101"/>
    </source>
</evidence>